<evidence type="ECO:0000259" key="2">
    <source>
        <dbReference type="PROSITE" id="PS50053"/>
    </source>
</evidence>
<comment type="caution">
    <text evidence="4">The sequence shown here is derived from an EMBL/GenBank/DDBJ whole genome shotgun (WGS) entry which is preliminary data.</text>
</comment>
<feature type="region of interest" description="Disordered" evidence="1">
    <location>
        <begin position="503"/>
        <end position="546"/>
    </location>
</feature>
<dbReference type="AlphaFoldDB" id="A0A2P6NA84"/>
<dbReference type="InParanoid" id="A0A2P6NA84"/>
<feature type="compositionally biased region" description="Basic and acidic residues" evidence="1">
    <location>
        <begin position="524"/>
        <end position="546"/>
    </location>
</feature>
<accession>A0A2P6NA84</accession>
<proteinExistence type="predicted"/>
<gene>
    <name evidence="4" type="ORF">PROFUN_11421</name>
</gene>
<dbReference type="SUPFAM" id="SSF54236">
    <property type="entry name" value="Ubiquitin-like"/>
    <property type="match status" value="1"/>
</dbReference>
<reference evidence="4 5" key="1">
    <citation type="journal article" date="2018" name="Genome Biol. Evol.">
        <title>Multiple Roots of Fruiting Body Formation in Amoebozoa.</title>
        <authorList>
            <person name="Hillmann F."/>
            <person name="Forbes G."/>
            <person name="Novohradska S."/>
            <person name="Ferling I."/>
            <person name="Riege K."/>
            <person name="Groth M."/>
            <person name="Westermann M."/>
            <person name="Marz M."/>
            <person name="Spaller T."/>
            <person name="Winckler T."/>
            <person name="Schaap P."/>
            <person name="Glockner G."/>
        </authorList>
    </citation>
    <scope>NUCLEOTIDE SEQUENCE [LARGE SCALE GENOMIC DNA]</scope>
    <source>
        <strain evidence="4 5">Jena</strain>
    </source>
</reference>
<evidence type="ECO:0008006" key="6">
    <source>
        <dbReference type="Google" id="ProtNLM"/>
    </source>
</evidence>
<dbReference type="PANTHER" id="PTHR47824:SF3">
    <property type="entry name" value="UBIQUITIN-LIKE DOMAIN-CONTAINING PROTEIN"/>
    <property type="match status" value="1"/>
</dbReference>
<evidence type="ECO:0000256" key="1">
    <source>
        <dbReference type="SAM" id="MobiDB-lite"/>
    </source>
</evidence>
<keyword evidence="5" id="KW-1185">Reference proteome</keyword>
<feature type="domain" description="VWFA" evidence="3">
    <location>
        <begin position="215"/>
        <end position="395"/>
    </location>
</feature>
<dbReference type="InterPro" id="IPR000626">
    <property type="entry name" value="Ubiquitin-like_dom"/>
</dbReference>
<protein>
    <recommendedName>
        <fullName evidence="6">Ubiquitin-like domain-containing protein</fullName>
    </recommendedName>
</protein>
<dbReference type="SUPFAM" id="SSF53300">
    <property type="entry name" value="vWA-like"/>
    <property type="match status" value="1"/>
</dbReference>
<dbReference type="FunCoup" id="A0A2P6NA84">
    <property type="interactions" value="1"/>
</dbReference>
<dbReference type="PANTHER" id="PTHR47824">
    <property type="entry name" value="UBIQUITIN-LIKE DOMAIN-CONTAINING PROTEIN"/>
    <property type="match status" value="1"/>
</dbReference>
<evidence type="ECO:0000259" key="3">
    <source>
        <dbReference type="PROSITE" id="PS50234"/>
    </source>
</evidence>
<organism evidence="4 5">
    <name type="scientific">Planoprotostelium fungivorum</name>
    <dbReference type="NCBI Taxonomy" id="1890364"/>
    <lineage>
        <taxon>Eukaryota</taxon>
        <taxon>Amoebozoa</taxon>
        <taxon>Evosea</taxon>
        <taxon>Variosea</taxon>
        <taxon>Cavosteliida</taxon>
        <taxon>Cavosteliaceae</taxon>
        <taxon>Planoprotostelium</taxon>
    </lineage>
</organism>
<dbReference type="Proteomes" id="UP000241769">
    <property type="component" value="Unassembled WGS sequence"/>
</dbReference>
<feature type="domain" description="Ubiquitin-like" evidence="2">
    <location>
        <begin position="24"/>
        <end position="99"/>
    </location>
</feature>
<dbReference type="EMBL" id="MDYQ01000136">
    <property type="protein sequence ID" value="PRP80866.1"/>
    <property type="molecule type" value="Genomic_DNA"/>
</dbReference>
<dbReference type="InterPro" id="IPR036465">
    <property type="entry name" value="vWFA_dom_sf"/>
</dbReference>
<evidence type="ECO:0000313" key="5">
    <source>
        <dbReference type="Proteomes" id="UP000241769"/>
    </source>
</evidence>
<dbReference type="OrthoDB" id="20889at2759"/>
<dbReference type="Gene3D" id="3.40.50.410">
    <property type="entry name" value="von Willebrand factor, type A domain"/>
    <property type="match status" value="1"/>
</dbReference>
<dbReference type="PROSITE" id="PS50234">
    <property type="entry name" value="VWFA"/>
    <property type="match status" value="1"/>
</dbReference>
<sequence>METKRKDCKGRNSNGEEAFNEMCLYVFLDDSAHRPLGAGTIAFSLDLDLDAPLLAAKQKIAERMGTNEVDAFNLVYGGKILTEGPLSAYGIGKEATVHVQAIPPPRYIIVYNDENREVTAATRNPNISAVARLAMGVYDLPAPPELYKDGNLLNAYSTVSSLGLRSGDTLQAKRVEPKPVAVQRDNNVQEDEALAGEQQEDLFATFLSNVSSDVEVAFSFDTTGSMSACLQRVRAKLTETVNRLTQDIPNIRIGIIAHGDYCDGKNLVKSIDLTNDVAALRTFVDNAGTTGGGDAPEAYEYALREANKMSWTGGCSKALVVIGDEVPHPPKYTDQKIDWFEECDLLRDKGVKIYGVRALNQAHASPFYEEISYRTGGRPIQFKNFDSIVQMFLAICYREASPAKLQEFQAQMAKEGKMEEDTEVAQIMDELAKPNVKVEDTGRDAKKSSRYVAQAWFDFSMSCATQYYWNGDCFTTHKPAGFKEEKPIIKKEEKPVIKKEEKLVKDEKAVTSPTRTRAATVAEGDVRKRERSGTVGGSKKDKCSIM</sequence>
<name>A0A2P6NA84_9EUKA</name>
<dbReference type="InterPro" id="IPR002035">
    <property type="entry name" value="VWF_A"/>
</dbReference>
<dbReference type="Pfam" id="PF00092">
    <property type="entry name" value="VWA"/>
    <property type="match status" value="1"/>
</dbReference>
<dbReference type="CDD" id="cd17039">
    <property type="entry name" value="Ubl_ubiquitin_like"/>
    <property type="match status" value="1"/>
</dbReference>
<evidence type="ECO:0000313" key="4">
    <source>
        <dbReference type="EMBL" id="PRP80866.1"/>
    </source>
</evidence>
<dbReference type="Pfam" id="PF00240">
    <property type="entry name" value="ubiquitin"/>
    <property type="match status" value="1"/>
</dbReference>
<dbReference type="Gene3D" id="3.10.20.90">
    <property type="entry name" value="Phosphatidylinositol 3-kinase Catalytic Subunit, Chain A, domain 1"/>
    <property type="match status" value="1"/>
</dbReference>
<dbReference type="PROSITE" id="PS50053">
    <property type="entry name" value="UBIQUITIN_2"/>
    <property type="match status" value="1"/>
</dbReference>
<dbReference type="CDD" id="cd00198">
    <property type="entry name" value="vWFA"/>
    <property type="match status" value="1"/>
</dbReference>
<dbReference type="InterPro" id="IPR029071">
    <property type="entry name" value="Ubiquitin-like_domsf"/>
</dbReference>